<evidence type="ECO:0000256" key="1">
    <source>
        <dbReference type="ARBA" id="ARBA00004651"/>
    </source>
</evidence>
<dbReference type="Pfam" id="PF00672">
    <property type="entry name" value="HAMP"/>
    <property type="match status" value="1"/>
</dbReference>
<dbReference type="Gene3D" id="3.30.565.10">
    <property type="entry name" value="Histidine kinase-like ATPase, C-terminal domain"/>
    <property type="match status" value="1"/>
</dbReference>
<feature type="transmembrane region" description="Helical" evidence="9">
    <location>
        <begin position="328"/>
        <end position="348"/>
    </location>
</feature>
<evidence type="ECO:0000313" key="11">
    <source>
        <dbReference type="EMBL" id="MFD2117977.1"/>
    </source>
</evidence>
<name>A0ABW4YR28_9BACL</name>
<keyword evidence="3" id="KW-0597">Phosphoprotein</keyword>
<organism evidence="11 12">
    <name type="scientific">Paenibacillus yanchengensis</name>
    <dbReference type="NCBI Taxonomy" id="2035833"/>
    <lineage>
        <taxon>Bacteria</taxon>
        <taxon>Bacillati</taxon>
        <taxon>Bacillota</taxon>
        <taxon>Bacilli</taxon>
        <taxon>Bacillales</taxon>
        <taxon>Paenibacillaceae</taxon>
        <taxon>Paenibacillus</taxon>
    </lineage>
</organism>
<keyword evidence="12" id="KW-1185">Reference proteome</keyword>
<dbReference type="InterPro" id="IPR003660">
    <property type="entry name" value="HAMP_dom"/>
</dbReference>
<evidence type="ECO:0000256" key="2">
    <source>
        <dbReference type="ARBA" id="ARBA00022475"/>
    </source>
</evidence>
<comment type="caution">
    <text evidence="11">The sequence shown here is derived from an EMBL/GenBank/DDBJ whole genome shotgun (WGS) entry which is preliminary data.</text>
</comment>
<comment type="subcellular location">
    <subcellularLocation>
        <location evidence="1">Cell membrane</location>
        <topology evidence="1">Multi-pass membrane protein</topology>
    </subcellularLocation>
</comment>
<evidence type="ECO:0000256" key="7">
    <source>
        <dbReference type="ARBA" id="ARBA00022989"/>
    </source>
</evidence>
<feature type="transmembrane region" description="Helical" evidence="9">
    <location>
        <begin position="35"/>
        <end position="55"/>
    </location>
</feature>
<evidence type="ECO:0000313" key="12">
    <source>
        <dbReference type="Proteomes" id="UP001597362"/>
    </source>
</evidence>
<reference evidence="12" key="1">
    <citation type="journal article" date="2019" name="Int. J. Syst. Evol. Microbiol.">
        <title>The Global Catalogue of Microorganisms (GCM) 10K type strain sequencing project: providing services to taxonomists for standard genome sequencing and annotation.</title>
        <authorList>
            <consortium name="The Broad Institute Genomics Platform"/>
            <consortium name="The Broad Institute Genome Sequencing Center for Infectious Disease"/>
            <person name="Wu L."/>
            <person name="Ma J."/>
        </authorList>
    </citation>
    <scope>NUCLEOTIDE SEQUENCE [LARGE SCALE GENOMIC DNA]</scope>
    <source>
        <strain evidence="12">GH52</strain>
    </source>
</reference>
<keyword evidence="6 11" id="KW-0418">Kinase</keyword>
<dbReference type="SMART" id="SM00387">
    <property type="entry name" value="HATPase_c"/>
    <property type="match status" value="1"/>
</dbReference>
<dbReference type="Pfam" id="PF02518">
    <property type="entry name" value="HATPase_c"/>
    <property type="match status" value="1"/>
</dbReference>
<dbReference type="InterPro" id="IPR010559">
    <property type="entry name" value="Sig_transdc_His_kin_internal"/>
</dbReference>
<dbReference type="PROSITE" id="PS50885">
    <property type="entry name" value="HAMP"/>
    <property type="match status" value="1"/>
</dbReference>
<sequence>MESSQGPSKTRKLRGQRWLRHIWPVKGMHSLRKQLIVYFTLISLVVLSLGSYFSYSHMLEIIKGQNEKYLFQQFRQLDYNMNSMISDVDRLSKLFLIDDAVQKFLETNLYSSEFDAIETTNSIIGRITSFISNYSYIQSIYIVTENRGQIGGSFKTTLVNTDDEWMEEYFQSEEYLKTRDVFPQVVIGGGKKESFFNPYISSIQDTSIISVMRGVKPIYDQRKSATLIININERYLASVYSAAFDDNEGETYIVDDRGGVVSSGDGRLIGTVSPYYEQIQVAGDFGSFVPTGSAMQVVYYKLQGENWYIVKEIPLQLFSEDILSMQKMIVFVFFISMLLIYTVSLAWLRKITKPLNKLADKMFDMSRGELGVTITKIPNNEFGIVIRRFNEMSLSIVDLLHKNNEIQEKKRKFEIEALQSQINPHFLYNTLNMIKWMASLMKANHIVASIVALGNLLRPAFKSTSPMCTLRDELRYLENYIKIINWRFSNSVNFILNVEEQFMDCQIPRFILQPLIENSITFGMQDHEHVINITIEAASLDDDVEILVTDTGKGIQPDKLAEINSNLQDVEDGVLRNKEGGIGIYNVNRRIRLHFGERYGIRIGNAEEKGTVVRILVPEVRDDGESIREEWPGGQN</sequence>
<dbReference type="InterPro" id="IPR033479">
    <property type="entry name" value="dCache_1"/>
</dbReference>
<proteinExistence type="predicted"/>
<dbReference type="PANTHER" id="PTHR34220">
    <property type="entry name" value="SENSOR HISTIDINE KINASE YPDA"/>
    <property type="match status" value="1"/>
</dbReference>
<dbReference type="RefSeq" id="WP_377775446.1">
    <property type="nucleotide sequence ID" value="NZ_JBHUHO010000049.1"/>
</dbReference>
<dbReference type="SMART" id="SM00304">
    <property type="entry name" value="HAMP"/>
    <property type="match status" value="1"/>
</dbReference>
<keyword evidence="8 9" id="KW-0472">Membrane</keyword>
<accession>A0ABW4YR28</accession>
<dbReference type="SUPFAM" id="SSF158472">
    <property type="entry name" value="HAMP domain-like"/>
    <property type="match status" value="1"/>
</dbReference>
<dbReference type="InterPro" id="IPR003594">
    <property type="entry name" value="HATPase_dom"/>
</dbReference>
<keyword evidence="2" id="KW-1003">Cell membrane</keyword>
<dbReference type="Proteomes" id="UP001597362">
    <property type="component" value="Unassembled WGS sequence"/>
</dbReference>
<dbReference type="SUPFAM" id="SSF55874">
    <property type="entry name" value="ATPase domain of HSP90 chaperone/DNA topoisomerase II/histidine kinase"/>
    <property type="match status" value="1"/>
</dbReference>
<dbReference type="EC" id="2.7.13.3" evidence="11"/>
<evidence type="ECO:0000256" key="9">
    <source>
        <dbReference type="SAM" id="Phobius"/>
    </source>
</evidence>
<evidence type="ECO:0000256" key="8">
    <source>
        <dbReference type="ARBA" id="ARBA00023136"/>
    </source>
</evidence>
<evidence type="ECO:0000256" key="6">
    <source>
        <dbReference type="ARBA" id="ARBA00022777"/>
    </source>
</evidence>
<keyword evidence="4 11" id="KW-0808">Transferase</keyword>
<protein>
    <submittedName>
        <fullName evidence="11">Sensor histidine kinase</fullName>
        <ecNumber evidence="11">2.7.13.3</ecNumber>
    </submittedName>
</protein>
<evidence type="ECO:0000256" key="3">
    <source>
        <dbReference type="ARBA" id="ARBA00022553"/>
    </source>
</evidence>
<gene>
    <name evidence="11" type="ORF">ACFSJH_19870</name>
</gene>
<dbReference type="EMBL" id="JBHUHO010000049">
    <property type="protein sequence ID" value="MFD2117977.1"/>
    <property type="molecule type" value="Genomic_DNA"/>
</dbReference>
<dbReference type="GO" id="GO:0004673">
    <property type="term" value="F:protein histidine kinase activity"/>
    <property type="evidence" value="ECO:0007669"/>
    <property type="project" value="UniProtKB-EC"/>
</dbReference>
<evidence type="ECO:0000256" key="5">
    <source>
        <dbReference type="ARBA" id="ARBA00022692"/>
    </source>
</evidence>
<evidence type="ECO:0000259" key="10">
    <source>
        <dbReference type="PROSITE" id="PS50885"/>
    </source>
</evidence>
<dbReference type="PANTHER" id="PTHR34220:SF7">
    <property type="entry name" value="SENSOR HISTIDINE KINASE YPDA"/>
    <property type="match status" value="1"/>
</dbReference>
<keyword evidence="5 9" id="KW-0812">Transmembrane</keyword>
<feature type="domain" description="HAMP" evidence="10">
    <location>
        <begin position="349"/>
        <end position="401"/>
    </location>
</feature>
<dbReference type="Gene3D" id="6.10.340.10">
    <property type="match status" value="1"/>
</dbReference>
<dbReference type="InterPro" id="IPR036890">
    <property type="entry name" value="HATPase_C_sf"/>
</dbReference>
<dbReference type="Pfam" id="PF02743">
    <property type="entry name" value="dCache_1"/>
    <property type="match status" value="1"/>
</dbReference>
<dbReference type="Pfam" id="PF06580">
    <property type="entry name" value="His_kinase"/>
    <property type="match status" value="1"/>
</dbReference>
<keyword evidence="7 9" id="KW-1133">Transmembrane helix</keyword>
<dbReference type="InterPro" id="IPR050640">
    <property type="entry name" value="Bact_2-comp_sensor_kinase"/>
</dbReference>
<dbReference type="CDD" id="cd06225">
    <property type="entry name" value="HAMP"/>
    <property type="match status" value="1"/>
</dbReference>
<evidence type="ECO:0000256" key="4">
    <source>
        <dbReference type="ARBA" id="ARBA00022679"/>
    </source>
</evidence>